<name>A0A1G9MIV1_9ACTN</name>
<evidence type="ECO:0000313" key="3">
    <source>
        <dbReference type="Proteomes" id="UP000198683"/>
    </source>
</evidence>
<dbReference type="Proteomes" id="UP000198683">
    <property type="component" value="Unassembled WGS sequence"/>
</dbReference>
<dbReference type="AlphaFoldDB" id="A0A1G9MIV1"/>
<dbReference type="RefSeq" id="WP_090772075.1">
    <property type="nucleotide sequence ID" value="NZ_FNFB01000028.1"/>
</dbReference>
<gene>
    <name evidence="2" type="ORF">SAMN05421874_12857</name>
</gene>
<dbReference type="STRING" id="683260.SAMN05421874_12857"/>
<evidence type="ECO:0000313" key="2">
    <source>
        <dbReference type="EMBL" id="SDL74139.1"/>
    </source>
</evidence>
<reference evidence="2 3" key="1">
    <citation type="submission" date="2016-10" db="EMBL/GenBank/DDBJ databases">
        <authorList>
            <person name="de Groot N.N."/>
        </authorList>
    </citation>
    <scope>NUCLEOTIDE SEQUENCE [LARGE SCALE GENOMIC DNA]</scope>
    <source>
        <strain evidence="2 3">CGMCC 4.5681</strain>
    </source>
</reference>
<feature type="compositionally biased region" description="Acidic residues" evidence="1">
    <location>
        <begin position="218"/>
        <end position="228"/>
    </location>
</feature>
<proteinExistence type="predicted"/>
<feature type="region of interest" description="Disordered" evidence="1">
    <location>
        <begin position="194"/>
        <end position="228"/>
    </location>
</feature>
<dbReference type="EMBL" id="FNFB01000028">
    <property type="protein sequence ID" value="SDL74139.1"/>
    <property type="molecule type" value="Genomic_DNA"/>
</dbReference>
<accession>A0A1G9MIV1</accession>
<protein>
    <submittedName>
        <fullName evidence="2">Uncharacterized protein</fullName>
    </submittedName>
</protein>
<evidence type="ECO:0000256" key="1">
    <source>
        <dbReference type="SAM" id="MobiDB-lite"/>
    </source>
</evidence>
<organism evidence="2 3">
    <name type="scientific">Nonomuraea maritima</name>
    <dbReference type="NCBI Taxonomy" id="683260"/>
    <lineage>
        <taxon>Bacteria</taxon>
        <taxon>Bacillati</taxon>
        <taxon>Actinomycetota</taxon>
        <taxon>Actinomycetes</taxon>
        <taxon>Streptosporangiales</taxon>
        <taxon>Streptosporangiaceae</taxon>
        <taxon>Nonomuraea</taxon>
    </lineage>
</organism>
<sequence length="228" mass="24602">MATPAKAKAQTAERYTDEQVTAALTVVLTWFRRAANGVINRASDASTPARLMWRAFSMPVAGMVAAVIEHGWAGDYGTNPQPWDVSPKDLVAKGAKGMGQDDASPLVDREAAGNLSHPQITRAIAQVIGEKVDFTMGEPMADPSNALALLLTPKAKSETAAKLPEEETKRIKAIMQLATDDDMREMFVARLTPEGRAELERREKAAAERAAKKVKADDAEDDAATDQK</sequence>
<feature type="compositionally biased region" description="Basic and acidic residues" evidence="1">
    <location>
        <begin position="194"/>
        <end position="217"/>
    </location>
</feature>
<keyword evidence="3" id="KW-1185">Reference proteome</keyword>